<keyword evidence="7" id="KW-0732">Signal</keyword>
<dbReference type="SMART" id="SM00633">
    <property type="entry name" value="Glyco_10"/>
    <property type="match status" value="1"/>
</dbReference>
<evidence type="ECO:0000256" key="1">
    <source>
        <dbReference type="ARBA" id="ARBA00022801"/>
    </source>
</evidence>
<dbReference type="PROSITE" id="PS51760">
    <property type="entry name" value="GH10_2"/>
    <property type="match status" value="1"/>
</dbReference>
<keyword evidence="4 6" id="KW-0624">Polysaccharide degradation</keyword>
<keyword evidence="2 6" id="KW-0119">Carbohydrate metabolism</keyword>
<evidence type="ECO:0000256" key="4">
    <source>
        <dbReference type="ARBA" id="ARBA00023326"/>
    </source>
</evidence>
<dbReference type="SUPFAM" id="SSF51445">
    <property type="entry name" value="(Trans)glycosidases"/>
    <property type="match status" value="1"/>
</dbReference>
<dbReference type="PANTHER" id="PTHR31490">
    <property type="entry name" value="GLYCOSYL HYDROLASE"/>
    <property type="match status" value="1"/>
</dbReference>
<feature type="signal peptide" evidence="7">
    <location>
        <begin position="1"/>
        <end position="24"/>
    </location>
</feature>
<keyword evidence="3 6" id="KW-0326">Glycosidase</keyword>
<evidence type="ECO:0000313" key="9">
    <source>
        <dbReference type="EMBL" id="MDI9866778.1"/>
    </source>
</evidence>
<proteinExistence type="inferred from homology"/>
<keyword evidence="10" id="KW-1185">Reference proteome</keyword>
<protein>
    <recommendedName>
        <fullName evidence="6">Beta-xylanase</fullName>
        <ecNumber evidence="6">3.2.1.8</ecNumber>
    </recommendedName>
</protein>
<evidence type="ECO:0000256" key="7">
    <source>
        <dbReference type="SAM" id="SignalP"/>
    </source>
</evidence>
<evidence type="ECO:0000256" key="5">
    <source>
        <dbReference type="PROSITE-ProRule" id="PRU10061"/>
    </source>
</evidence>
<dbReference type="PANTHER" id="PTHR31490:SF90">
    <property type="entry name" value="ENDO-1,4-BETA-XYLANASE A"/>
    <property type="match status" value="1"/>
</dbReference>
<evidence type="ECO:0000256" key="3">
    <source>
        <dbReference type="ARBA" id="ARBA00023295"/>
    </source>
</evidence>
<feature type="domain" description="GH10" evidence="8">
    <location>
        <begin position="25"/>
        <end position="367"/>
    </location>
</feature>
<dbReference type="Proteomes" id="UP001236569">
    <property type="component" value="Unassembled WGS sequence"/>
</dbReference>
<dbReference type="InterPro" id="IPR031158">
    <property type="entry name" value="GH10_AS"/>
</dbReference>
<name>A0ABT6YT49_9BACT</name>
<dbReference type="PRINTS" id="PR00134">
    <property type="entry name" value="GLHYDRLASE10"/>
</dbReference>
<dbReference type="Gene3D" id="3.20.20.80">
    <property type="entry name" value="Glycosidases"/>
    <property type="match status" value="1"/>
</dbReference>
<dbReference type="Pfam" id="PF00331">
    <property type="entry name" value="Glyco_hydro_10"/>
    <property type="match status" value="1"/>
</dbReference>
<evidence type="ECO:0000259" key="8">
    <source>
        <dbReference type="PROSITE" id="PS51760"/>
    </source>
</evidence>
<accession>A0ABT6YT49</accession>
<dbReference type="InterPro" id="IPR017853">
    <property type="entry name" value="GH"/>
</dbReference>
<comment type="similarity">
    <text evidence="6">Belongs to the glycosyl hydrolase 10 (cellulase F) family.</text>
</comment>
<dbReference type="InterPro" id="IPR001000">
    <property type="entry name" value="GH10_dom"/>
</dbReference>
<evidence type="ECO:0000256" key="6">
    <source>
        <dbReference type="RuleBase" id="RU361174"/>
    </source>
</evidence>
<dbReference type="PROSITE" id="PS00591">
    <property type="entry name" value="GH10_1"/>
    <property type="match status" value="1"/>
</dbReference>
<dbReference type="EMBL" id="JASHID010000020">
    <property type="protein sequence ID" value="MDI9866778.1"/>
    <property type="molecule type" value="Genomic_DNA"/>
</dbReference>
<dbReference type="EC" id="3.2.1.8" evidence="6"/>
<comment type="caution">
    <text evidence="9">The sequence shown here is derived from an EMBL/GenBank/DDBJ whole genome shotgun (WGS) entry which is preliminary data.</text>
</comment>
<dbReference type="RefSeq" id="WP_283371524.1">
    <property type="nucleotide sequence ID" value="NZ_JASHID010000020.1"/>
</dbReference>
<reference evidence="9 10" key="1">
    <citation type="submission" date="2023-05" db="EMBL/GenBank/DDBJ databases">
        <title>Novel species of genus Flectobacillus isolated from stream in China.</title>
        <authorList>
            <person name="Lu H."/>
        </authorList>
    </citation>
    <scope>NUCLEOTIDE SEQUENCE [LARGE SCALE GENOMIC DNA]</scope>
    <source>
        <strain evidence="9 10">DC10W</strain>
    </source>
</reference>
<evidence type="ECO:0000313" key="10">
    <source>
        <dbReference type="Proteomes" id="UP001236569"/>
    </source>
</evidence>
<feature type="chain" id="PRO_5046076566" description="Beta-xylanase" evidence="7">
    <location>
        <begin position="25"/>
        <end position="373"/>
    </location>
</feature>
<organism evidence="9 10">
    <name type="scientific">Flectobacillus longus</name>
    <dbReference type="NCBI Taxonomy" id="2984207"/>
    <lineage>
        <taxon>Bacteria</taxon>
        <taxon>Pseudomonadati</taxon>
        <taxon>Bacteroidota</taxon>
        <taxon>Cytophagia</taxon>
        <taxon>Cytophagales</taxon>
        <taxon>Flectobacillaceae</taxon>
        <taxon>Flectobacillus</taxon>
    </lineage>
</organism>
<comment type="catalytic activity">
    <reaction evidence="6">
        <text>Endohydrolysis of (1-&gt;4)-beta-D-xylosidic linkages in xylans.</text>
        <dbReference type="EC" id="3.2.1.8"/>
    </reaction>
</comment>
<dbReference type="InterPro" id="IPR044846">
    <property type="entry name" value="GH10"/>
</dbReference>
<evidence type="ECO:0000256" key="2">
    <source>
        <dbReference type="ARBA" id="ARBA00023277"/>
    </source>
</evidence>
<gene>
    <name evidence="9" type="ORF">QM480_20740</name>
</gene>
<sequence length="373" mass="42813">MMNTKIKTLLTLGASIVCLQSLQAQTNTNSLKSAYQEDFLIGTALGSEHILERNEKANQLIKKEFNAITAENIMKSQLIHPDVNRYNFNLADKFVDYGLKNQMYIVGHTLVWHSQLPNFVYKIGSPDSLRIFMKEHIKTVMGRYVGKINSWDVVNEALNEDGTYRKSIFFNKLGDTYIKEAFELAAQVDPKADLYYNDYNIEQPAKRKGAIALIKKLQENGVKINGVGIQGHWSINSNNLKDIEDSILEFAQMGLKVAFTELDLTVLPNPWDLRGADVNQRFQEDPKMNPYKDTLPDSVQTVLANRYSELFKLFLKHRDKISRITFWGVDDHHSWLNGFPIPNRTNYPLLFDRTLEPKKAYQSLISLKLDSTK</sequence>
<keyword evidence="1 6" id="KW-0378">Hydrolase</keyword>
<feature type="active site" description="Nucleophile" evidence="5">
    <location>
        <position position="261"/>
    </location>
</feature>